<proteinExistence type="predicted"/>
<comment type="caution">
    <text evidence="2">The sequence shown here is derived from an EMBL/GenBank/DDBJ whole genome shotgun (WGS) entry which is preliminary data.</text>
</comment>
<evidence type="ECO:0000259" key="1">
    <source>
        <dbReference type="Pfam" id="PF00578"/>
    </source>
</evidence>
<dbReference type="SUPFAM" id="SSF52833">
    <property type="entry name" value="Thioredoxin-like"/>
    <property type="match status" value="1"/>
</dbReference>
<gene>
    <name evidence="2" type="ORF">B1806_04440</name>
</gene>
<dbReference type="Gene3D" id="3.40.30.10">
    <property type="entry name" value="Glutaredoxin"/>
    <property type="match status" value="1"/>
</dbReference>
<evidence type="ECO:0000313" key="2">
    <source>
        <dbReference type="EMBL" id="THD11370.1"/>
    </source>
</evidence>
<feature type="domain" description="Alkyl hydroperoxide reductase subunit C/ Thiol specific antioxidant" evidence="1">
    <location>
        <begin position="58"/>
        <end position="119"/>
    </location>
</feature>
<protein>
    <recommendedName>
        <fullName evidence="1">Alkyl hydroperoxide reductase subunit C/ Thiol specific antioxidant domain-containing protein</fullName>
    </recommendedName>
</protein>
<dbReference type="InterPro" id="IPR036249">
    <property type="entry name" value="Thioredoxin-like_sf"/>
</dbReference>
<sequence length="204" mass="22157">MPSTRMLHPHGRQCLMFTSVNTFKNQRTGPRRILLPWLLLGIFMIISASATATNTPIAPTATYTDTHGQTVSTATLKGHASMVWLLSTWCRSCSAGLSSLNAHVDQLRASGLHVVILRTYQNGGVTGPDIASFVAQNAPALMKANVSLGEATQGLERVYNPRHYPDIYYLIDANGRIQTVDTAPSITLNKILDFAKAHAGESRP</sequence>
<accession>A0A4S3KQZ4</accession>
<keyword evidence="3" id="KW-1185">Reference proteome</keyword>
<organism evidence="2 3">
    <name type="scientific">Metallibacterium scheffleri</name>
    <dbReference type="NCBI Taxonomy" id="993689"/>
    <lineage>
        <taxon>Bacteria</taxon>
        <taxon>Pseudomonadati</taxon>
        <taxon>Pseudomonadota</taxon>
        <taxon>Gammaproteobacteria</taxon>
        <taxon>Lysobacterales</taxon>
        <taxon>Rhodanobacteraceae</taxon>
        <taxon>Metallibacterium</taxon>
    </lineage>
</organism>
<dbReference type="AlphaFoldDB" id="A0A4S3KQZ4"/>
<dbReference type="Proteomes" id="UP000307749">
    <property type="component" value="Unassembled WGS sequence"/>
</dbReference>
<dbReference type="OrthoDB" id="5793672at2"/>
<reference evidence="2 3" key="1">
    <citation type="submission" date="2017-02" db="EMBL/GenBank/DDBJ databases">
        <title>Whole genome sequencing of Metallibacterium scheffleri DSM 24874 (T).</title>
        <authorList>
            <person name="Kumar S."/>
            <person name="Patil P."/>
            <person name="Patil P.B."/>
        </authorList>
    </citation>
    <scope>NUCLEOTIDE SEQUENCE [LARGE SCALE GENOMIC DNA]</scope>
    <source>
        <strain evidence="2 3">DSM 24874</strain>
    </source>
</reference>
<dbReference type="EMBL" id="MWQO01000014">
    <property type="protein sequence ID" value="THD11370.1"/>
    <property type="molecule type" value="Genomic_DNA"/>
</dbReference>
<dbReference type="Pfam" id="PF00578">
    <property type="entry name" value="AhpC-TSA"/>
    <property type="match status" value="1"/>
</dbReference>
<evidence type="ECO:0000313" key="3">
    <source>
        <dbReference type="Proteomes" id="UP000307749"/>
    </source>
</evidence>
<dbReference type="GO" id="GO:0016491">
    <property type="term" value="F:oxidoreductase activity"/>
    <property type="evidence" value="ECO:0007669"/>
    <property type="project" value="InterPro"/>
</dbReference>
<name>A0A4S3KQZ4_9GAMM</name>
<dbReference type="STRING" id="993689.GCA_002077135_00277"/>
<dbReference type="GO" id="GO:0016209">
    <property type="term" value="F:antioxidant activity"/>
    <property type="evidence" value="ECO:0007669"/>
    <property type="project" value="InterPro"/>
</dbReference>
<dbReference type="InterPro" id="IPR000866">
    <property type="entry name" value="AhpC/TSA"/>
</dbReference>